<comment type="caution">
    <text evidence="3">The sequence shown here is derived from an EMBL/GenBank/DDBJ whole genome shotgun (WGS) entry which is preliminary data.</text>
</comment>
<evidence type="ECO:0000256" key="1">
    <source>
        <dbReference type="SAM" id="MobiDB-lite"/>
    </source>
</evidence>
<proteinExistence type="predicted"/>
<sequence>MSESATARATVQIDDDQVRVTRWDFPPGTQTGTHTHEYDYVVVPVSPGTLKVKTAGGTADNHLVPGSSYQRSAGSTHNVVNESHTECSFVEIELKRSSE</sequence>
<keyword evidence="3" id="KW-0223">Dioxygenase</keyword>
<dbReference type="GO" id="GO:0051213">
    <property type="term" value="F:dioxygenase activity"/>
    <property type="evidence" value="ECO:0007669"/>
    <property type="project" value="UniProtKB-KW"/>
</dbReference>
<keyword evidence="4" id="KW-1185">Reference proteome</keyword>
<dbReference type="SUPFAM" id="SSF51182">
    <property type="entry name" value="RmlC-like cupins"/>
    <property type="match status" value="1"/>
</dbReference>
<dbReference type="RefSeq" id="WP_183357976.1">
    <property type="nucleotide sequence ID" value="NZ_BAABKR010000001.1"/>
</dbReference>
<feature type="region of interest" description="Disordered" evidence="1">
    <location>
        <begin position="57"/>
        <end position="80"/>
    </location>
</feature>
<organism evidence="3 4">
    <name type="scientific">Garicola koreensis</name>
    <dbReference type="NCBI Taxonomy" id="1262554"/>
    <lineage>
        <taxon>Bacteria</taxon>
        <taxon>Bacillati</taxon>
        <taxon>Actinomycetota</taxon>
        <taxon>Actinomycetes</taxon>
        <taxon>Micrococcales</taxon>
        <taxon>Micrococcaceae</taxon>
        <taxon>Garicola</taxon>
    </lineage>
</organism>
<accession>A0A7W5TU35</accession>
<dbReference type="EMBL" id="JACIBT010000002">
    <property type="protein sequence ID" value="MBB3667558.1"/>
    <property type="molecule type" value="Genomic_DNA"/>
</dbReference>
<keyword evidence="3" id="KW-0560">Oxidoreductase</keyword>
<feature type="domain" description="Cupin type-2" evidence="2">
    <location>
        <begin position="22"/>
        <end position="92"/>
    </location>
</feature>
<dbReference type="InterPro" id="IPR011051">
    <property type="entry name" value="RmlC_Cupin_sf"/>
</dbReference>
<reference evidence="3 4" key="1">
    <citation type="submission" date="2020-08" db="EMBL/GenBank/DDBJ databases">
        <title>Sequencing the genomes of 1000 actinobacteria strains.</title>
        <authorList>
            <person name="Klenk H.-P."/>
        </authorList>
    </citation>
    <scope>NUCLEOTIDE SEQUENCE [LARGE SCALE GENOMIC DNA]</scope>
    <source>
        <strain evidence="3 4">DSM 28238</strain>
    </source>
</reference>
<dbReference type="InterPro" id="IPR014710">
    <property type="entry name" value="RmlC-like_jellyroll"/>
</dbReference>
<dbReference type="Pfam" id="PF07883">
    <property type="entry name" value="Cupin_2"/>
    <property type="match status" value="1"/>
</dbReference>
<gene>
    <name evidence="3" type="ORF">FHX47_001177</name>
</gene>
<name>A0A7W5TU35_9MICC</name>
<feature type="compositionally biased region" description="Polar residues" evidence="1">
    <location>
        <begin position="67"/>
        <end position="80"/>
    </location>
</feature>
<dbReference type="AlphaFoldDB" id="A0A7W5TU35"/>
<dbReference type="Gene3D" id="2.60.120.10">
    <property type="entry name" value="Jelly Rolls"/>
    <property type="match status" value="1"/>
</dbReference>
<evidence type="ECO:0000313" key="3">
    <source>
        <dbReference type="EMBL" id="MBB3667558.1"/>
    </source>
</evidence>
<dbReference type="InterPro" id="IPR013096">
    <property type="entry name" value="Cupin_2"/>
</dbReference>
<protein>
    <submittedName>
        <fullName evidence="3">Quercetin dioxygenase-like cupin family protein</fullName>
    </submittedName>
</protein>
<dbReference type="Proteomes" id="UP000547528">
    <property type="component" value="Unassembled WGS sequence"/>
</dbReference>
<evidence type="ECO:0000259" key="2">
    <source>
        <dbReference type="Pfam" id="PF07883"/>
    </source>
</evidence>
<dbReference type="CDD" id="cd06982">
    <property type="entry name" value="cupin_BauB-like"/>
    <property type="match status" value="1"/>
</dbReference>
<evidence type="ECO:0000313" key="4">
    <source>
        <dbReference type="Proteomes" id="UP000547528"/>
    </source>
</evidence>